<reference evidence="8" key="2">
    <citation type="submission" date="2020-11" db="EMBL/GenBank/DDBJ databases">
        <authorList>
            <person name="Cecchin M."/>
            <person name="Marcolungo L."/>
            <person name="Rossato M."/>
            <person name="Girolomoni L."/>
            <person name="Cosentino E."/>
            <person name="Cuine S."/>
            <person name="Li-Beisson Y."/>
            <person name="Delledonne M."/>
            <person name="Ballottari M."/>
        </authorList>
    </citation>
    <scope>NUCLEOTIDE SEQUENCE</scope>
    <source>
        <strain evidence="8">211/11P</strain>
        <tissue evidence="8">Whole cell</tissue>
    </source>
</reference>
<dbReference type="InterPro" id="IPR050347">
    <property type="entry name" value="Bact_Beta-galactosidase"/>
</dbReference>
<dbReference type="PROSITE" id="PS00719">
    <property type="entry name" value="GLYCOSYL_HYDROL_F2_1"/>
    <property type="match status" value="1"/>
</dbReference>
<dbReference type="EMBL" id="SIDB01000002">
    <property type="protein sequence ID" value="KAI3436434.1"/>
    <property type="molecule type" value="Genomic_DNA"/>
</dbReference>
<comment type="catalytic activity">
    <reaction evidence="1">
        <text>Hydrolysis of terminal non-reducing beta-D-galactose residues in beta-D-galactosides.</text>
        <dbReference type="EC" id="3.2.1.23"/>
    </reaction>
</comment>
<dbReference type="InterPro" id="IPR023230">
    <property type="entry name" value="Glyco_hydro_2_CS"/>
</dbReference>
<dbReference type="InterPro" id="IPR006104">
    <property type="entry name" value="Glyco_hydro_2_N"/>
</dbReference>
<dbReference type="PROSITE" id="PS00608">
    <property type="entry name" value="GLYCOSYL_HYDROL_F2_2"/>
    <property type="match status" value="1"/>
</dbReference>
<dbReference type="InterPro" id="IPR032312">
    <property type="entry name" value="LacZ_4"/>
</dbReference>
<dbReference type="InterPro" id="IPR014718">
    <property type="entry name" value="GH-type_carb-bd"/>
</dbReference>
<dbReference type="GO" id="GO:0004565">
    <property type="term" value="F:beta-galactosidase activity"/>
    <property type="evidence" value="ECO:0007669"/>
    <property type="project" value="UniProtKB-EC"/>
</dbReference>
<dbReference type="GO" id="GO:0009341">
    <property type="term" value="C:beta-galactosidase complex"/>
    <property type="evidence" value="ECO:0007669"/>
    <property type="project" value="InterPro"/>
</dbReference>
<dbReference type="OrthoDB" id="408320at2759"/>
<dbReference type="SMART" id="SM01038">
    <property type="entry name" value="Bgal_small_N"/>
    <property type="match status" value="1"/>
</dbReference>
<dbReference type="InterPro" id="IPR006103">
    <property type="entry name" value="Glyco_hydro_2_cat"/>
</dbReference>
<dbReference type="Gene3D" id="3.20.20.80">
    <property type="entry name" value="Glycosidases"/>
    <property type="match status" value="1"/>
</dbReference>
<evidence type="ECO:0000256" key="3">
    <source>
        <dbReference type="ARBA" id="ARBA00012756"/>
    </source>
</evidence>
<dbReference type="Pfam" id="PF16353">
    <property type="entry name" value="LacZ_4"/>
    <property type="match status" value="1"/>
</dbReference>
<evidence type="ECO:0000256" key="4">
    <source>
        <dbReference type="ARBA" id="ARBA00022801"/>
    </source>
</evidence>
<dbReference type="InterPro" id="IPR008979">
    <property type="entry name" value="Galactose-bd-like_sf"/>
</dbReference>
<dbReference type="Pfam" id="PF02929">
    <property type="entry name" value="Bgal_small_N"/>
    <property type="match status" value="1"/>
</dbReference>
<keyword evidence="9" id="KW-1185">Reference proteome</keyword>
<evidence type="ECO:0000313" key="9">
    <source>
        <dbReference type="Proteomes" id="UP001055712"/>
    </source>
</evidence>
<evidence type="ECO:0000256" key="6">
    <source>
        <dbReference type="ARBA" id="ARBA00032230"/>
    </source>
</evidence>
<dbReference type="GO" id="GO:0030246">
    <property type="term" value="F:carbohydrate binding"/>
    <property type="evidence" value="ECO:0007669"/>
    <property type="project" value="InterPro"/>
</dbReference>
<dbReference type="Pfam" id="PF02836">
    <property type="entry name" value="Glyco_hydro_2_C"/>
    <property type="match status" value="1"/>
</dbReference>
<organism evidence="8 9">
    <name type="scientific">Chlorella vulgaris</name>
    <name type="common">Green alga</name>
    <dbReference type="NCBI Taxonomy" id="3077"/>
    <lineage>
        <taxon>Eukaryota</taxon>
        <taxon>Viridiplantae</taxon>
        <taxon>Chlorophyta</taxon>
        <taxon>core chlorophytes</taxon>
        <taxon>Trebouxiophyceae</taxon>
        <taxon>Chlorellales</taxon>
        <taxon>Chlorellaceae</taxon>
        <taxon>Chlorella clade</taxon>
        <taxon>Chlorella</taxon>
    </lineage>
</organism>
<dbReference type="InterPro" id="IPR004199">
    <property type="entry name" value="B-gal_small/dom_5"/>
</dbReference>
<dbReference type="SUPFAM" id="SSF74650">
    <property type="entry name" value="Galactose mutarotase-like"/>
    <property type="match status" value="1"/>
</dbReference>
<dbReference type="EC" id="3.2.1.23" evidence="3"/>
<dbReference type="SUPFAM" id="SSF51445">
    <property type="entry name" value="(Trans)glycosidases"/>
    <property type="match status" value="1"/>
</dbReference>
<dbReference type="InterPro" id="IPR006101">
    <property type="entry name" value="Glyco_hydro_2"/>
</dbReference>
<keyword evidence="5" id="KW-0326">Glycosidase</keyword>
<feature type="domain" description="Beta galactosidase small chain/" evidence="7">
    <location>
        <begin position="849"/>
        <end position="1187"/>
    </location>
</feature>
<dbReference type="AlphaFoldDB" id="A0A9D4TWD0"/>
<dbReference type="SUPFAM" id="SSF49785">
    <property type="entry name" value="Galactose-binding domain-like"/>
    <property type="match status" value="1"/>
</dbReference>
<dbReference type="Gene3D" id="2.60.120.260">
    <property type="entry name" value="Galactose-binding domain-like"/>
    <property type="match status" value="1"/>
</dbReference>
<dbReference type="InterPro" id="IPR011013">
    <property type="entry name" value="Gal_mutarotase_sf_dom"/>
</dbReference>
<evidence type="ECO:0000256" key="2">
    <source>
        <dbReference type="ARBA" id="ARBA00007401"/>
    </source>
</evidence>
<dbReference type="InterPro" id="IPR036156">
    <property type="entry name" value="Beta-gal/glucu_dom_sf"/>
</dbReference>
<evidence type="ECO:0000256" key="5">
    <source>
        <dbReference type="ARBA" id="ARBA00023295"/>
    </source>
</evidence>
<gene>
    <name evidence="8" type="ORF">D9Q98_005851</name>
</gene>
<dbReference type="InterPro" id="IPR013783">
    <property type="entry name" value="Ig-like_fold"/>
</dbReference>
<evidence type="ECO:0000256" key="1">
    <source>
        <dbReference type="ARBA" id="ARBA00001412"/>
    </source>
</evidence>
<name>A0A9D4TWD0_CHLVU</name>
<dbReference type="InterPro" id="IPR017853">
    <property type="entry name" value="GH"/>
</dbReference>
<keyword evidence="4" id="KW-0378">Hydrolase</keyword>
<accession>A0A9D4TWD0</accession>
<sequence>MALAASHGHQARDWENPAVIGINKRRPHVPLRSFTASEQAVQHYRLRSETCPSPRIISLNSDAWRFHLFDRPEAVPAAFSNADFDASQWDQVIVPTNWECQGFGRPQYTNFLYPFPVTPPFVPEENPTGCYQLSFQAPESAAGHRLFLVFDGVDSAFYCWLNGQFVGYSQDSRLPAEFDVSQLIRPGSSNVLALQVMKWSDGSYLEDQDMWWLSGIHRDVFLLAKPQQHISDFHVCTPLRVDPSTRLPTVARLEVEVLVEGSSAAALDGLEVRAVLYRFDSDGQAERLDDSPVAELSARIQPFWAGADTSGSSDIGSAFAGARAVLELDMLSLPGGAAELRLWSAERPHLYLLLLSLVTASVDGGAGEEGRVLEWEACQVGFRHAEISGRQLLHNGQPVMMKGVNRHEHDQRRGKTVSLEGMVQDICLMKQLNFNAVRCSHYPNHPLWYELCNKYGLYVVDEANVETHGFDPALSNNHLNPACSPLWLNAIVDRGMRMFERDKNHPSIILWSEGNESGYGPAHLAMAGYLRARDDSRPLHYEGGGSRTAATDIVCPMYARVHQILRLADEPGETRPVILCEYAHSMGNSTGNIDAYWAAFDSHPHLQGGFIWDWVDQALLKVEQLADGSIREFWAYGGDFGDSPNDAQFVCNGLVWPDRTPHPAAFEVKQLQAPLAVSLAGLGAAGDSAAAQQDGGAEVQLLVRNKEHFGCTAELALRWRLLADGLPVVGGAGAGPDQEGWQRLELAQEVQPQQQAVAGLGVSWGELAQQAQQAAEPQLEVQALLKHDSLWAPARHEVQTVQLQLSGLLPAAAADAVAARPLQEEAEAAQQQGAAPALHAQQDGAGNVTVTGAAGWELRFDAASGGLASWTDSTGQQLLAAPLSACFYRAPTDNDRGGSGGSSYAARWKAAGLDRLEVAPGCTLEFTVQPAGSVEVSSCFVVQPGELTDEYEPTVEEMVGVGEVGGAHWLSENQPTVVNVAAAVEGAGRTEGSIVCRATYTVNHDGSVLTQWEVDASDALPAMLAPGLLKSLPRVGLSLGVPGSLQQVQWYGRGPHECYPDRKAGAALRCHSAEAVAELHVPYVFPSESGGRADTRWLALSSGGGSRGGLLAAAVGNGHSMQMNVSAYSVRDFELARHEHDLQSSGFSWVHLDHRHMGLGGDDSWSPTVHEAYLVPPTRYSFGVLLCPLAAGGPSDVAAQATAAWRGML</sequence>
<dbReference type="GO" id="GO:0005990">
    <property type="term" value="P:lactose catabolic process"/>
    <property type="evidence" value="ECO:0007669"/>
    <property type="project" value="TreeGrafter"/>
</dbReference>
<dbReference type="Pfam" id="PF02837">
    <property type="entry name" value="Glyco_hydro_2_N"/>
    <property type="match status" value="1"/>
</dbReference>
<dbReference type="Gene3D" id="2.60.40.10">
    <property type="entry name" value="Immunoglobulins"/>
    <property type="match status" value="2"/>
</dbReference>
<proteinExistence type="inferred from homology"/>
<dbReference type="PRINTS" id="PR00132">
    <property type="entry name" value="GLHYDRLASE2"/>
</dbReference>
<comment type="similarity">
    <text evidence="2">Belongs to the glycosyl hydrolase 2 family.</text>
</comment>
<protein>
    <recommendedName>
        <fullName evidence="3">beta-galactosidase</fullName>
        <ecNumber evidence="3">3.2.1.23</ecNumber>
    </recommendedName>
    <alternativeName>
        <fullName evidence="6">Lactase</fullName>
    </alternativeName>
</protein>
<evidence type="ECO:0000259" key="7">
    <source>
        <dbReference type="SMART" id="SM01038"/>
    </source>
</evidence>
<evidence type="ECO:0000313" key="8">
    <source>
        <dbReference type="EMBL" id="KAI3436434.1"/>
    </source>
</evidence>
<dbReference type="PANTHER" id="PTHR46323:SF2">
    <property type="entry name" value="BETA-GALACTOSIDASE"/>
    <property type="match status" value="1"/>
</dbReference>
<dbReference type="Proteomes" id="UP001055712">
    <property type="component" value="Unassembled WGS sequence"/>
</dbReference>
<dbReference type="Gene3D" id="2.70.98.10">
    <property type="match status" value="1"/>
</dbReference>
<dbReference type="PANTHER" id="PTHR46323">
    <property type="entry name" value="BETA-GALACTOSIDASE"/>
    <property type="match status" value="1"/>
</dbReference>
<reference evidence="8" key="1">
    <citation type="journal article" date="2019" name="Plant J.">
        <title>Chlorella vulgaris genome assembly and annotation reveals the molecular basis for metabolic acclimation to high light conditions.</title>
        <authorList>
            <person name="Cecchin M."/>
            <person name="Marcolungo L."/>
            <person name="Rossato M."/>
            <person name="Girolomoni L."/>
            <person name="Cosentino E."/>
            <person name="Cuine S."/>
            <person name="Li-Beisson Y."/>
            <person name="Delledonne M."/>
            <person name="Ballottari M."/>
        </authorList>
    </citation>
    <scope>NUCLEOTIDE SEQUENCE</scope>
    <source>
        <strain evidence="8">211/11P</strain>
    </source>
</reference>
<dbReference type="FunFam" id="3.20.20.80:FF:000018">
    <property type="entry name" value="Beta-galactosidase"/>
    <property type="match status" value="1"/>
</dbReference>
<comment type="caution">
    <text evidence="8">The sequence shown here is derived from an EMBL/GenBank/DDBJ whole genome shotgun (WGS) entry which is preliminary data.</text>
</comment>
<dbReference type="InterPro" id="IPR023232">
    <property type="entry name" value="Glyco_hydro_2_AS"/>
</dbReference>
<dbReference type="SUPFAM" id="SSF49303">
    <property type="entry name" value="beta-Galactosidase/glucuronidase domain"/>
    <property type="match status" value="2"/>
</dbReference>